<name>A0A8J3ZPV7_9ACTN</name>
<dbReference type="EMBL" id="BOPH01000035">
    <property type="protein sequence ID" value="GIJ67997.1"/>
    <property type="molecule type" value="Genomic_DNA"/>
</dbReference>
<keyword evidence="1" id="KW-0812">Transmembrane</keyword>
<keyword evidence="1" id="KW-0472">Membrane</keyword>
<sequence length="109" mass="10461">MERSHRQAGRGVTVTPLASVGWSESIPALVAAVVGAHFLPLVPVLGDPHLRLLGAVVCAVAAAGLVVGLATSVAPAVVVGPGTGAALLGYAILALALARASGRGGSGGP</sequence>
<keyword evidence="3" id="KW-1185">Reference proteome</keyword>
<dbReference type="AlphaFoldDB" id="A0A8J3ZPV7"/>
<gene>
    <name evidence="2" type="ORF">Voc01_029140</name>
</gene>
<accession>A0A8J3ZPV7</accession>
<comment type="caution">
    <text evidence="2">The sequence shown here is derived from an EMBL/GenBank/DDBJ whole genome shotgun (WGS) entry which is preliminary data.</text>
</comment>
<evidence type="ECO:0000256" key="1">
    <source>
        <dbReference type="SAM" id="Phobius"/>
    </source>
</evidence>
<feature type="transmembrane region" description="Helical" evidence="1">
    <location>
        <begin position="76"/>
        <end position="98"/>
    </location>
</feature>
<dbReference type="Proteomes" id="UP000635606">
    <property type="component" value="Unassembled WGS sequence"/>
</dbReference>
<dbReference type="RefSeq" id="WP_203927953.1">
    <property type="nucleotide sequence ID" value="NZ_BOPH01000035.1"/>
</dbReference>
<feature type="transmembrane region" description="Helical" evidence="1">
    <location>
        <begin position="26"/>
        <end position="45"/>
    </location>
</feature>
<keyword evidence="1" id="KW-1133">Transmembrane helix</keyword>
<organism evidence="2 3">
    <name type="scientific">Virgisporangium ochraceum</name>
    <dbReference type="NCBI Taxonomy" id="65505"/>
    <lineage>
        <taxon>Bacteria</taxon>
        <taxon>Bacillati</taxon>
        <taxon>Actinomycetota</taxon>
        <taxon>Actinomycetes</taxon>
        <taxon>Micromonosporales</taxon>
        <taxon>Micromonosporaceae</taxon>
        <taxon>Virgisporangium</taxon>
    </lineage>
</organism>
<protein>
    <submittedName>
        <fullName evidence="2">Uncharacterized protein</fullName>
    </submittedName>
</protein>
<reference evidence="2" key="1">
    <citation type="submission" date="2021-01" db="EMBL/GenBank/DDBJ databases">
        <title>Whole genome shotgun sequence of Virgisporangium ochraceum NBRC 16418.</title>
        <authorList>
            <person name="Komaki H."/>
            <person name="Tamura T."/>
        </authorList>
    </citation>
    <scope>NUCLEOTIDE SEQUENCE</scope>
    <source>
        <strain evidence="2">NBRC 16418</strain>
    </source>
</reference>
<evidence type="ECO:0000313" key="3">
    <source>
        <dbReference type="Proteomes" id="UP000635606"/>
    </source>
</evidence>
<feature type="transmembrane region" description="Helical" evidence="1">
    <location>
        <begin position="52"/>
        <end position="70"/>
    </location>
</feature>
<proteinExistence type="predicted"/>
<evidence type="ECO:0000313" key="2">
    <source>
        <dbReference type="EMBL" id="GIJ67997.1"/>
    </source>
</evidence>